<dbReference type="Gene3D" id="1.10.443.10">
    <property type="entry name" value="Intergrase catalytic core"/>
    <property type="match status" value="1"/>
</dbReference>
<reference evidence="3" key="1">
    <citation type="journal article" date="2021" name="PeerJ">
        <title>Extensive microbial diversity within the chicken gut microbiome revealed by metagenomics and culture.</title>
        <authorList>
            <person name="Gilroy R."/>
            <person name="Ravi A."/>
            <person name="Getino M."/>
            <person name="Pursley I."/>
            <person name="Horton D.L."/>
            <person name="Alikhan N.F."/>
            <person name="Baker D."/>
            <person name="Gharbi K."/>
            <person name="Hall N."/>
            <person name="Watson M."/>
            <person name="Adriaenssens E.M."/>
            <person name="Foster-Nyarko E."/>
            <person name="Jarju S."/>
            <person name="Secka A."/>
            <person name="Antonio M."/>
            <person name="Oren A."/>
            <person name="Chaudhuri R.R."/>
            <person name="La Ragione R."/>
            <person name="Hildebrand F."/>
            <person name="Pallen M.J."/>
        </authorList>
    </citation>
    <scope>NUCLEOTIDE SEQUENCE</scope>
    <source>
        <strain evidence="3">CHK183-5548</strain>
    </source>
</reference>
<dbReference type="AlphaFoldDB" id="A0A9D2P9X8"/>
<comment type="caution">
    <text evidence="3">The sequence shown here is derived from an EMBL/GenBank/DDBJ whole genome shotgun (WGS) entry which is preliminary data.</text>
</comment>
<sequence length="278" mass="32274">IDRDLMEDYLIHKATDGSSGKSSGDDIIKLRSVLESVGKLYDWPHLGKLLINTDIPQEVQAEFKAYSDSELKRLNAHITKLDEQITRCMVIHQMLGTRISDTLTLRRDCLSLVNGVDMIKIRQVKTTVYEKPISAELAALIRKAIQCSQERYGDAVYIFVDEKDKTRPLQYTTIKHKVLNMILKEDLRDDDGKRFRFTTHMFRRTYGAKLTELHLDDWTIAKLLGHRGVHSVMHYRKMNNLVLAKETRKAREAQTRLLLANLDGWGEDYEQIRQDERS</sequence>
<organism evidence="3 4">
    <name type="scientific">Candidatus Lachnoclostridium pullistercoris</name>
    <dbReference type="NCBI Taxonomy" id="2838632"/>
    <lineage>
        <taxon>Bacteria</taxon>
        <taxon>Bacillati</taxon>
        <taxon>Bacillota</taxon>
        <taxon>Clostridia</taxon>
        <taxon>Lachnospirales</taxon>
        <taxon>Lachnospiraceae</taxon>
    </lineage>
</organism>
<dbReference type="InterPro" id="IPR013762">
    <property type="entry name" value="Integrase-like_cat_sf"/>
</dbReference>
<dbReference type="PROSITE" id="PS51898">
    <property type="entry name" value="TYR_RECOMBINASE"/>
    <property type="match status" value="1"/>
</dbReference>
<dbReference type="Proteomes" id="UP000823883">
    <property type="component" value="Unassembled WGS sequence"/>
</dbReference>
<evidence type="ECO:0000313" key="4">
    <source>
        <dbReference type="Proteomes" id="UP000823883"/>
    </source>
</evidence>
<name>A0A9D2P9X8_9FIRM</name>
<evidence type="ECO:0000256" key="1">
    <source>
        <dbReference type="ARBA" id="ARBA00023172"/>
    </source>
</evidence>
<feature type="non-terminal residue" evidence="3">
    <location>
        <position position="1"/>
    </location>
</feature>
<dbReference type="Pfam" id="PF00589">
    <property type="entry name" value="Phage_integrase"/>
    <property type="match status" value="1"/>
</dbReference>
<dbReference type="GO" id="GO:0015074">
    <property type="term" value="P:DNA integration"/>
    <property type="evidence" value="ECO:0007669"/>
    <property type="project" value="InterPro"/>
</dbReference>
<dbReference type="CDD" id="cd00397">
    <property type="entry name" value="DNA_BRE_C"/>
    <property type="match status" value="1"/>
</dbReference>
<accession>A0A9D2P9X8</accession>
<dbReference type="InterPro" id="IPR011010">
    <property type="entry name" value="DNA_brk_join_enz"/>
</dbReference>
<proteinExistence type="predicted"/>
<gene>
    <name evidence="3" type="ORF">IAA04_03145</name>
</gene>
<keyword evidence="1" id="KW-0233">DNA recombination</keyword>
<feature type="domain" description="Tyr recombinase" evidence="2">
    <location>
        <begin position="61"/>
        <end position="248"/>
    </location>
</feature>
<dbReference type="EMBL" id="DWWL01000017">
    <property type="protein sequence ID" value="HJC47031.1"/>
    <property type="molecule type" value="Genomic_DNA"/>
</dbReference>
<evidence type="ECO:0000313" key="3">
    <source>
        <dbReference type="EMBL" id="HJC47031.1"/>
    </source>
</evidence>
<dbReference type="InterPro" id="IPR002104">
    <property type="entry name" value="Integrase_catalytic"/>
</dbReference>
<dbReference type="SUPFAM" id="SSF56349">
    <property type="entry name" value="DNA breaking-rejoining enzymes"/>
    <property type="match status" value="1"/>
</dbReference>
<dbReference type="GO" id="GO:0003677">
    <property type="term" value="F:DNA binding"/>
    <property type="evidence" value="ECO:0007669"/>
    <property type="project" value="InterPro"/>
</dbReference>
<reference evidence="3" key="2">
    <citation type="submission" date="2021-04" db="EMBL/GenBank/DDBJ databases">
        <authorList>
            <person name="Gilroy R."/>
        </authorList>
    </citation>
    <scope>NUCLEOTIDE SEQUENCE</scope>
    <source>
        <strain evidence="3">CHK183-5548</strain>
    </source>
</reference>
<evidence type="ECO:0000259" key="2">
    <source>
        <dbReference type="PROSITE" id="PS51898"/>
    </source>
</evidence>
<dbReference type="GO" id="GO:0006310">
    <property type="term" value="P:DNA recombination"/>
    <property type="evidence" value="ECO:0007669"/>
    <property type="project" value="UniProtKB-KW"/>
</dbReference>
<protein>
    <submittedName>
        <fullName evidence="3">Site-specific integrase</fullName>
    </submittedName>
</protein>